<dbReference type="EMBL" id="WJQU01000002">
    <property type="protein sequence ID" value="KAJ6643489.1"/>
    <property type="molecule type" value="Genomic_DNA"/>
</dbReference>
<name>A0A9Q0N4Q9_9DIPT</name>
<dbReference type="SUPFAM" id="SSF56808">
    <property type="entry name" value="Ribosomal protein L1"/>
    <property type="match status" value="1"/>
</dbReference>
<sequence length="408" mass="46726">MAVDPKTLFTRKWMLANHKSPSPFHQAKFDTVFSNKSILKHIEDLKSAIDIEMYVSSRLLPEDFYIDLEIYSHKHPHIPINLSRVIIPHACHNDDTSVLVFVKDSRIGGRKLAKPEQTIKQYETLFRNKNIDQKMVTFMPLSQFLNDYAGYEERRKLSFMYEQFIADKDISVKVNSFLGSKLINEGRAAFPLDFSDQEQLADIFDETLRMVYYMYTPPIDEHESKSVIHVGRHSMSNEDIVENIIDVLHQLQDLHPGGCNNVSKMVVRANTQIDKVYQIYIDNSAPVYPEATPDDATENANKPDPDEHLLQKVYVHVSIIPCDSVVMDKEEEMLAENRRDFNPSSGPPQNKPQNPSNANLEQQVVNALKQFVNKAKVNANAAPPGSVTENRVIRRRRVQVGGRTGRMF</sequence>
<keyword evidence="3" id="KW-1185">Reference proteome</keyword>
<feature type="region of interest" description="Disordered" evidence="1">
    <location>
        <begin position="338"/>
        <end position="357"/>
    </location>
</feature>
<evidence type="ECO:0000256" key="1">
    <source>
        <dbReference type="SAM" id="MobiDB-lite"/>
    </source>
</evidence>
<dbReference type="OrthoDB" id="10251727at2759"/>
<organism evidence="2 3">
    <name type="scientific">Pseudolycoriella hygida</name>
    <dbReference type="NCBI Taxonomy" id="35572"/>
    <lineage>
        <taxon>Eukaryota</taxon>
        <taxon>Metazoa</taxon>
        <taxon>Ecdysozoa</taxon>
        <taxon>Arthropoda</taxon>
        <taxon>Hexapoda</taxon>
        <taxon>Insecta</taxon>
        <taxon>Pterygota</taxon>
        <taxon>Neoptera</taxon>
        <taxon>Endopterygota</taxon>
        <taxon>Diptera</taxon>
        <taxon>Nematocera</taxon>
        <taxon>Sciaroidea</taxon>
        <taxon>Sciaridae</taxon>
        <taxon>Pseudolycoriella</taxon>
    </lineage>
</organism>
<dbReference type="InterPro" id="IPR028364">
    <property type="entry name" value="Ribosomal_uL1/biogenesis"/>
</dbReference>
<accession>A0A9Q0N4Q9</accession>
<dbReference type="Pfam" id="PF00687">
    <property type="entry name" value="Ribosomal_L1"/>
    <property type="match status" value="1"/>
</dbReference>
<dbReference type="AlphaFoldDB" id="A0A9Q0N4Q9"/>
<reference evidence="2" key="1">
    <citation type="submission" date="2022-07" db="EMBL/GenBank/DDBJ databases">
        <authorList>
            <person name="Trinca V."/>
            <person name="Uliana J.V.C."/>
            <person name="Torres T.T."/>
            <person name="Ward R.J."/>
            <person name="Monesi N."/>
        </authorList>
    </citation>
    <scope>NUCLEOTIDE SEQUENCE</scope>
    <source>
        <strain evidence="2">HSMRA1968</strain>
        <tissue evidence="2">Whole embryos</tissue>
    </source>
</reference>
<dbReference type="InterPro" id="IPR023674">
    <property type="entry name" value="Ribosomal_uL1-like"/>
</dbReference>
<proteinExistence type="predicted"/>
<dbReference type="Proteomes" id="UP001151699">
    <property type="component" value="Chromosome B"/>
</dbReference>
<evidence type="ECO:0000313" key="3">
    <source>
        <dbReference type="Proteomes" id="UP001151699"/>
    </source>
</evidence>
<gene>
    <name evidence="2" type="ORF">Bhyg_08451</name>
</gene>
<protein>
    <submittedName>
        <fullName evidence="2">Ribosomal L1 domain-containing protein</fullName>
    </submittedName>
</protein>
<evidence type="ECO:0000313" key="2">
    <source>
        <dbReference type="EMBL" id="KAJ6643489.1"/>
    </source>
</evidence>
<comment type="caution">
    <text evidence="2">The sequence shown here is derived from an EMBL/GenBank/DDBJ whole genome shotgun (WGS) entry which is preliminary data.</text>
</comment>